<proteinExistence type="inferred from homology"/>
<gene>
    <name evidence="2" type="ORF">SteCoe_10664</name>
</gene>
<reference evidence="2 3" key="1">
    <citation type="submission" date="2016-11" db="EMBL/GenBank/DDBJ databases">
        <title>The macronuclear genome of Stentor coeruleus: a giant cell with tiny introns.</title>
        <authorList>
            <person name="Slabodnick M."/>
            <person name="Ruby J.G."/>
            <person name="Reiff S.B."/>
            <person name="Swart E.C."/>
            <person name="Gosai S."/>
            <person name="Prabakaran S."/>
            <person name="Witkowska E."/>
            <person name="Larue G.E."/>
            <person name="Fisher S."/>
            <person name="Freeman R.M."/>
            <person name="Gunawardena J."/>
            <person name="Chu W."/>
            <person name="Stover N.A."/>
            <person name="Gregory B.D."/>
            <person name="Nowacki M."/>
            <person name="Derisi J."/>
            <person name="Roy S.W."/>
            <person name="Marshall W.F."/>
            <person name="Sood P."/>
        </authorList>
    </citation>
    <scope>NUCLEOTIDE SEQUENCE [LARGE SCALE GENOMIC DNA]</scope>
    <source>
        <strain evidence="2">WM001</strain>
    </source>
</reference>
<evidence type="ECO:0000256" key="1">
    <source>
        <dbReference type="ARBA" id="ARBA00008315"/>
    </source>
</evidence>
<accession>A0A1R2CEX0</accession>
<organism evidence="2 3">
    <name type="scientific">Stentor coeruleus</name>
    <dbReference type="NCBI Taxonomy" id="5963"/>
    <lineage>
        <taxon>Eukaryota</taxon>
        <taxon>Sar</taxon>
        <taxon>Alveolata</taxon>
        <taxon>Ciliophora</taxon>
        <taxon>Postciliodesmatophora</taxon>
        <taxon>Heterotrichea</taxon>
        <taxon>Heterotrichida</taxon>
        <taxon>Stentoridae</taxon>
        <taxon>Stentor</taxon>
    </lineage>
</organism>
<name>A0A1R2CEX0_9CILI</name>
<protein>
    <submittedName>
        <fullName evidence="2">Uncharacterized protein</fullName>
    </submittedName>
</protein>
<dbReference type="InterPro" id="IPR029488">
    <property type="entry name" value="Hmw/CFAP97"/>
</dbReference>
<dbReference type="Pfam" id="PF13879">
    <property type="entry name" value="Hmw_CFAP97"/>
    <property type="match status" value="1"/>
</dbReference>
<evidence type="ECO:0000313" key="2">
    <source>
        <dbReference type="EMBL" id="OMJ87577.1"/>
    </source>
</evidence>
<comment type="similarity">
    <text evidence="1">Belongs to the CFAP97 family.</text>
</comment>
<dbReference type="Proteomes" id="UP000187209">
    <property type="component" value="Unassembled WGS sequence"/>
</dbReference>
<comment type="caution">
    <text evidence="2">The sequence shown here is derived from an EMBL/GenBank/DDBJ whole genome shotgun (WGS) entry which is preliminary data.</text>
</comment>
<evidence type="ECO:0000313" key="3">
    <source>
        <dbReference type="Proteomes" id="UP000187209"/>
    </source>
</evidence>
<keyword evidence="3" id="KW-1185">Reference proteome</keyword>
<dbReference type="AlphaFoldDB" id="A0A1R2CEX0"/>
<sequence>MAIRLNYNPAGWKEWKNRQEKHKNKIHEIYASTTSLRIDNKLPEVLRKAHSRKDHIASVYGSSQTIREIDKKNAKILEKLTRMARTPVVLKTLPIAENKVNTRKYFLKRLENSQLHKDNLLFAQRLAKTSSSVSFRKLEKDYINNQKYSRIRLKHKTSQS</sequence>
<dbReference type="EMBL" id="MPUH01000173">
    <property type="protein sequence ID" value="OMJ87577.1"/>
    <property type="molecule type" value="Genomic_DNA"/>
</dbReference>